<keyword evidence="1" id="KW-0812">Transmembrane</keyword>
<gene>
    <name evidence="2" type="ORF">GN244_ATG10557</name>
</gene>
<feature type="transmembrane region" description="Helical" evidence="1">
    <location>
        <begin position="213"/>
        <end position="236"/>
    </location>
</feature>
<dbReference type="Proteomes" id="UP000602510">
    <property type="component" value="Unassembled WGS sequence"/>
</dbReference>
<evidence type="ECO:0000313" key="2">
    <source>
        <dbReference type="EMBL" id="KAF4037329.1"/>
    </source>
</evidence>
<proteinExistence type="predicted"/>
<sequence length="327" mass="35198">MLHEALFTSICWGSLEVWTDTYSTANCIARDTGLAQAFAMNAFSGSTASVDVDVGEDSAVVIKRISSNSADSCTWYANASCKRPRTCYDCLNVKVSSGECAVMANGMCVSLAEYSHFFSKQQEVGVFHKYYPSSKHSYCSADDAACSACAANWASDYHNTGTIEASAYCTGFSGCLCLARCELPDWSTSILTDQCSSGGSSGENSQASPVTRIGFALAVGIVFGVLLGLWGIKLLFKRRENSRGRGSSIPTVRETWIVPRRPQTGPELALTGWKELRQKMIAIEKEVYGGAEVAQGRSANADAMEEGGDYHLVSSSPRRSHDSGQLH</sequence>
<accession>A0A833SS59</accession>
<protein>
    <submittedName>
        <fullName evidence="2">Uncharacterized protein</fullName>
    </submittedName>
</protein>
<keyword evidence="1" id="KW-0472">Membrane</keyword>
<keyword evidence="3" id="KW-1185">Reference proteome</keyword>
<dbReference type="AlphaFoldDB" id="A0A833SS59"/>
<comment type="caution">
    <text evidence="2">The sequence shown here is derived from an EMBL/GenBank/DDBJ whole genome shotgun (WGS) entry which is preliminary data.</text>
</comment>
<evidence type="ECO:0000313" key="3">
    <source>
        <dbReference type="Proteomes" id="UP000602510"/>
    </source>
</evidence>
<dbReference type="EMBL" id="WSZM01000242">
    <property type="protein sequence ID" value="KAF4037329.1"/>
    <property type="molecule type" value="Genomic_DNA"/>
</dbReference>
<evidence type="ECO:0000256" key="1">
    <source>
        <dbReference type="SAM" id="Phobius"/>
    </source>
</evidence>
<keyword evidence="1" id="KW-1133">Transmembrane helix</keyword>
<reference evidence="2" key="1">
    <citation type="submission" date="2020-04" db="EMBL/GenBank/DDBJ databases">
        <title>Hybrid Assembly of Korean Phytophthora infestans isolates.</title>
        <authorList>
            <person name="Prokchorchik M."/>
            <person name="Lee Y."/>
            <person name="Seo J."/>
            <person name="Cho J.-H."/>
            <person name="Park Y.-E."/>
            <person name="Jang D.-C."/>
            <person name="Im J.-S."/>
            <person name="Choi J.-G."/>
            <person name="Park H.-J."/>
            <person name="Lee G.-B."/>
            <person name="Lee Y.-G."/>
            <person name="Hong S.-Y."/>
            <person name="Cho K."/>
            <person name="Sohn K.H."/>
        </authorList>
    </citation>
    <scope>NUCLEOTIDE SEQUENCE</scope>
    <source>
        <strain evidence="2">KR_1_A1</strain>
    </source>
</reference>
<name>A0A833SS59_PHYIN</name>
<organism evidence="2 3">
    <name type="scientific">Phytophthora infestans</name>
    <name type="common">Potato late blight agent</name>
    <name type="synonym">Botrytis infestans</name>
    <dbReference type="NCBI Taxonomy" id="4787"/>
    <lineage>
        <taxon>Eukaryota</taxon>
        <taxon>Sar</taxon>
        <taxon>Stramenopiles</taxon>
        <taxon>Oomycota</taxon>
        <taxon>Peronosporomycetes</taxon>
        <taxon>Peronosporales</taxon>
        <taxon>Peronosporaceae</taxon>
        <taxon>Phytophthora</taxon>
    </lineage>
</organism>